<name>A0A8J7P7J9_9BACT</name>
<evidence type="ECO:0000313" key="13">
    <source>
        <dbReference type="EMBL" id="MBN8660244.1"/>
    </source>
</evidence>
<reference evidence="13" key="1">
    <citation type="submission" date="2021-02" db="EMBL/GenBank/DDBJ databases">
        <title>Genome-Resolved Metagenomics of a Microbial Community Performing Photosynthetic Biological Nutrient Removal.</title>
        <authorList>
            <person name="Mcdaniel E.A."/>
        </authorList>
    </citation>
    <scope>NUCLEOTIDE SEQUENCE</scope>
    <source>
        <strain evidence="13">UWPOB_OBS1</strain>
    </source>
</reference>
<dbReference type="SMART" id="SM01091">
    <property type="entry name" value="CorC_HlyC"/>
    <property type="match status" value="1"/>
</dbReference>
<dbReference type="InterPro" id="IPR016169">
    <property type="entry name" value="FAD-bd_PCMH_sub2"/>
</dbReference>
<comment type="caution">
    <text evidence="13">The sequence shown here is derived from an EMBL/GenBank/DDBJ whole genome shotgun (WGS) entry which is preliminary data.</text>
</comment>
<keyword evidence="4" id="KW-0677">Repeat</keyword>
<keyword evidence="3 9" id="KW-0812">Transmembrane</keyword>
<dbReference type="AlphaFoldDB" id="A0A8J7P7J9"/>
<dbReference type="PANTHER" id="PTHR22777:SF17">
    <property type="entry name" value="UPF0053 PROTEIN SLL0260"/>
    <property type="match status" value="1"/>
</dbReference>
<evidence type="ECO:0000256" key="3">
    <source>
        <dbReference type="ARBA" id="ARBA00022692"/>
    </source>
</evidence>
<sequence length="444" mass="49220">MLLEGIFKEVLIVLFLIFLNGLLAMAEMSIVSARKARLQEMADRGNQGARQALVVANDPTSFLATVQIGITLIGIFAGAFGGNTLAREIAELVKPLPVIGDYSHAFGMTLVVSTITLLSLLLGELVPKQIALQYAEKIAAAVAKPMTVIARFTKPLVASLAFMTKFCVKVLGIKENAEPPVTEAEITVLVEQATEAGVVKVSEQDMVSRVLQLDDRRVTSLMTPRSEVVYLALGDTIDRMLERIGENPHTHMPLVKEDLDHLVGVVELEDIMLASLKARGEIDLSTISRKPIYVPENLTALQLLTRFRDEAQQVAFVLDEYGTFSGIVTRDDILQAIAGTMPVRDSEPKWEVVEREDGSWLLDGQMPLNEFLELFHFEDIAKSDYSFNTLAGLLIHHMERIPACGDVWIWQGYSFEIIDMDRHRIDKILFSKEAGDDSVENPEV</sequence>
<keyword evidence="6 8" id="KW-0129">CBS domain</keyword>
<evidence type="ECO:0000256" key="6">
    <source>
        <dbReference type="ARBA" id="ARBA00023122"/>
    </source>
</evidence>
<comment type="subcellular location">
    <subcellularLocation>
        <location evidence="1">Membrane</location>
        <topology evidence="1">Multi-pass membrane protein</topology>
    </subcellularLocation>
</comment>
<evidence type="ECO:0000256" key="9">
    <source>
        <dbReference type="PROSITE-ProRule" id="PRU01193"/>
    </source>
</evidence>
<feature type="domain" description="CBS" evidence="11">
    <location>
        <begin position="222"/>
        <end position="284"/>
    </location>
</feature>
<dbReference type="SUPFAM" id="SSF54631">
    <property type="entry name" value="CBS-domain pair"/>
    <property type="match status" value="1"/>
</dbReference>
<keyword evidence="5 9" id="KW-1133">Transmembrane helix</keyword>
<evidence type="ECO:0000256" key="8">
    <source>
        <dbReference type="PROSITE-ProRule" id="PRU00703"/>
    </source>
</evidence>
<protein>
    <submittedName>
        <fullName evidence="13">HlyC/CorC family transporter</fullName>
    </submittedName>
</protein>
<dbReference type="InterPro" id="IPR002550">
    <property type="entry name" value="CNNM"/>
</dbReference>
<dbReference type="InterPro" id="IPR036318">
    <property type="entry name" value="FAD-bd_PCMH-like_sf"/>
</dbReference>
<evidence type="ECO:0000256" key="5">
    <source>
        <dbReference type="ARBA" id="ARBA00022989"/>
    </source>
</evidence>
<dbReference type="InterPro" id="IPR005170">
    <property type="entry name" value="Transptr-assoc_dom"/>
</dbReference>
<dbReference type="Pfam" id="PF01595">
    <property type="entry name" value="CNNM"/>
    <property type="match status" value="1"/>
</dbReference>
<keyword evidence="7 9" id="KW-0472">Membrane</keyword>
<dbReference type="Proteomes" id="UP000664277">
    <property type="component" value="Unassembled WGS sequence"/>
</dbReference>
<feature type="transmembrane region" description="Helical" evidence="10">
    <location>
        <begin position="60"/>
        <end position="82"/>
    </location>
</feature>
<dbReference type="InterPro" id="IPR000644">
    <property type="entry name" value="CBS_dom"/>
</dbReference>
<evidence type="ECO:0000256" key="4">
    <source>
        <dbReference type="ARBA" id="ARBA00022737"/>
    </source>
</evidence>
<dbReference type="InterPro" id="IPR044751">
    <property type="entry name" value="Ion_transp-like_CBS"/>
</dbReference>
<dbReference type="CDD" id="cd04590">
    <property type="entry name" value="CBS_pair_CorC_HlyC_assoc"/>
    <property type="match status" value="1"/>
</dbReference>
<dbReference type="PROSITE" id="PS51846">
    <property type="entry name" value="CNNM"/>
    <property type="match status" value="1"/>
</dbReference>
<dbReference type="PANTHER" id="PTHR22777">
    <property type="entry name" value="HEMOLYSIN-RELATED"/>
    <property type="match status" value="1"/>
</dbReference>
<dbReference type="Gene3D" id="3.10.580.10">
    <property type="entry name" value="CBS-domain"/>
    <property type="match status" value="1"/>
</dbReference>
<gene>
    <name evidence="13" type="ORF">J0M35_07760</name>
</gene>
<evidence type="ECO:0000259" key="11">
    <source>
        <dbReference type="PROSITE" id="PS51371"/>
    </source>
</evidence>
<feature type="domain" description="CBS" evidence="11">
    <location>
        <begin position="287"/>
        <end position="346"/>
    </location>
</feature>
<organism evidence="13 14">
    <name type="scientific">Candidatus Obscuribacter phosphatis</name>
    <dbReference type="NCBI Taxonomy" id="1906157"/>
    <lineage>
        <taxon>Bacteria</taxon>
        <taxon>Bacillati</taxon>
        <taxon>Candidatus Melainabacteria</taxon>
        <taxon>Candidatus Obscuribacterales</taxon>
        <taxon>Candidatus Obscuribacteraceae</taxon>
        <taxon>Candidatus Obscuribacter</taxon>
    </lineage>
</organism>
<dbReference type="EMBL" id="JAFLCK010000008">
    <property type="protein sequence ID" value="MBN8660244.1"/>
    <property type="molecule type" value="Genomic_DNA"/>
</dbReference>
<dbReference type="SUPFAM" id="SSF56176">
    <property type="entry name" value="FAD-binding/transporter-associated domain-like"/>
    <property type="match status" value="1"/>
</dbReference>
<dbReference type="Gene3D" id="3.30.465.10">
    <property type="match status" value="1"/>
</dbReference>
<proteinExistence type="inferred from homology"/>
<evidence type="ECO:0000256" key="10">
    <source>
        <dbReference type="SAM" id="Phobius"/>
    </source>
</evidence>
<evidence type="ECO:0000256" key="7">
    <source>
        <dbReference type="ARBA" id="ARBA00023136"/>
    </source>
</evidence>
<dbReference type="GO" id="GO:0050660">
    <property type="term" value="F:flavin adenine dinucleotide binding"/>
    <property type="evidence" value="ECO:0007669"/>
    <property type="project" value="InterPro"/>
</dbReference>
<accession>A0A8J7P7J9</accession>
<evidence type="ECO:0000313" key="14">
    <source>
        <dbReference type="Proteomes" id="UP000664277"/>
    </source>
</evidence>
<feature type="domain" description="CNNM transmembrane" evidence="12">
    <location>
        <begin position="2"/>
        <end position="203"/>
    </location>
</feature>
<evidence type="ECO:0000259" key="12">
    <source>
        <dbReference type="PROSITE" id="PS51846"/>
    </source>
</evidence>
<dbReference type="Pfam" id="PF00571">
    <property type="entry name" value="CBS"/>
    <property type="match status" value="2"/>
</dbReference>
<dbReference type="InterPro" id="IPR046342">
    <property type="entry name" value="CBS_dom_sf"/>
</dbReference>
<comment type="similarity">
    <text evidence="2">Belongs to the UPF0053 family.</text>
</comment>
<dbReference type="SMART" id="SM00116">
    <property type="entry name" value="CBS"/>
    <property type="match status" value="2"/>
</dbReference>
<dbReference type="GO" id="GO:0005886">
    <property type="term" value="C:plasma membrane"/>
    <property type="evidence" value="ECO:0007669"/>
    <property type="project" value="TreeGrafter"/>
</dbReference>
<evidence type="ECO:0000256" key="1">
    <source>
        <dbReference type="ARBA" id="ARBA00004141"/>
    </source>
</evidence>
<dbReference type="PROSITE" id="PS51371">
    <property type="entry name" value="CBS"/>
    <property type="match status" value="2"/>
</dbReference>
<dbReference type="Pfam" id="PF03471">
    <property type="entry name" value="CorC_HlyC"/>
    <property type="match status" value="1"/>
</dbReference>
<evidence type="ECO:0000256" key="2">
    <source>
        <dbReference type="ARBA" id="ARBA00006337"/>
    </source>
</evidence>
<feature type="transmembrane region" description="Helical" evidence="10">
    <location>
        <begin position="12"/>
        <end position="31"/>
    </location>
</feature>
<feature type="transmembrane region" description="Helical" evidence="10">
    <location>
        <begin position="102"/>
        <end position="122"/>
    </location>
</feature>